<evidence type="ECO:0000313" key="3">
    <source>
        <dbReference type="Proteomes" id="UP000011518"/>
    </source>
</evidence>
<dbReference type="AlphaFoldDB" id="L9KP50"/>
<dbReference type="EMBL" id="KB320718">
    <property type="protein sequence ID" value="ELW64715.1"/>
    <property type="molecule type" value="Genomic_DNA"/>
</dbReference>
<reference evidence="3" key="1">
    <citation type="submission" date="2012-07" db="EMBL/GenBank/DDBJ databases">
        <title>Genome of the Chinese tree shrew, a rising model animal genetically related to primates.</title>
        <authorList>
            <person name="Zhang G."/>
            <person name="Fan Y."/>
            <person name="Yao Y."/>
            <person name="Huang Z."/>
        </authorList>
    </citation>
    <scope>NUCLEOTIDE SEQUENCE [LARGE SCALE GENOMIC DNA]</scope>
</reference>
<dbReference type="Proteomes" id="UP000011518">
    <property type="component" value="Unassembled WGS sequence"/>
</dbReference>
<protein>
    <submittedName>
        <fullName evidence="2">Uncharacterized protein</fullName>
    </submittedName>
</protein>
<gene>
    <name evidence="2" type="ORF">TREES_T100000638</name>
</gene>
<keyword evidence="3" id="KW-1185">Reference proteome</keyword>
<sequence>MAVATPGRHTPRPEDSLHHDDCEEGPCPAPAHAAPSALMALSAARGWARAPITLRAAGLRRQDPGALARPRPHGALAQARWAERDFSERVALGAWSSEEGQSTRSLAANSWTLSAGVSQSCRADFRWVPGSDLGTFDRSP</sequence>
<evidence type="ECO:0000256" key="1">
    <source>
        <dbReference type="SAM" id="MobiDB-lite"/>
    </source>
</evidence>
<accession>L9KP50</accession>
<proteinExistence type="predicted"/>
<feature type="compositionally biased region" description="Basic and acidic residues" evidence="1">
    <location>
        <begin position="11"/>
        <end position="21"/>
    </location>
</feature>
<feature type="region of interest" description="Disordered" evidence="1">
    <location>
        <begin position="1"/>
        <end position="32"/>
    </location>
</feature>
<dbReference type="InParanoid" id="L9KP50"/>
<reference evidence="3" key="2">
    <citation type="journal article" date="2013" name="Nat. Commun.">
        <title>Genome of the Chinese tree shrew.</title>
        <authorList>
            <person name="Fan Y."/>
            <person name="Huang Z.Y."/>
            <person name="Cao C.C."/>
            <person name="Chen C.S."/>
            <person name="Chen Y.X."/>
            <person name="Fan D.D."/>
            <person name="He J."/>
            <person name="Hou H.L."/>
            <person name="Hu L."/>
            <person name="Hu X.T."/>
            <person name="Jiang X.T."/>
            <person name="Lai R."/>
            <person name="Lang Y.S."/>
            <person name="Liang B."/>
            <person name="Liao S.G."/>
            <person name="Mu D."/>
            <person name="Ma Y.Y."/>
            <person name="Niu Y.Y."/>
            <person name="Sun X.Q."/>
            <person name="Xia J.Q."/>
            <person name="Xiao J."/>
            <person name="Xiong Z.Q."/>
            <person name="Xu L."/>
            <person name="Yang L."/>
            <person name="Zhang Y."/>
            <person name="Zhao W."/>
            <person name="Zhao X.D."/>
            <person name="Zheng Y.T."/>
            <person name="Zhou J.M."/>
            <person name="Zhu Y.B."/>
            <person name="Zhang G.J."/>
            <person name="Wang J."/>
            <person name="Yao Y.G."/>
        </authorList>
    </citation>
    <scope>NUCLEOTIDE SEQUENCE [LARGE SCALE GENOMIC DNA]</scope>
</reference>
<evidence type="ECO:0000313" key="2">
    <source>
        <dbReference type="EMBL" id="ELW64715.1"/>
    </source>
</evidence>
<organism evidence="2 3">
    <name type="scientific">Tupaia chinensis</name>
    <name type="common">Chinese tree shrew</name>
    <name type="synonym">Tupaia belangeri chinensis</name>
    <dbReference type="NCBI Taxonomy" id="246437"/>
    <lineage>
        <taxon>Eukaryota</taxon>
        <taxon>Metazoa</taxon>
        <taxon>Chordata</taxon>
        <taxon>Craniata</taxon>
        <taxon>Vertebrata</taxon>
        <taxon>Euteleostomi</taxon>
        <taxon>Mammalia</taxon>
        <taxon>Eutheria</taxon>
        <taxon>Euarchontoglires</taxon>
        <taxon>Scandentia</taxon>
        <taxon>Tupaiidae</taxon>
        <taxon>Tupaia</taxon>
    </lineage>
</organism>
<name>L9KP50_TUPCH</name>